<dbReference type="GO" id="GO:0004239">
    <property type="term" value="F:initiator methionyl aminopeptidase activity"/>
    <property type="evidence" value="ECO:0007669"/>
    <property type="project" value="UniProtKB-UniRule"/>
</dbReference>
<comment type="subunit">
    <text evidence="6">Monomer.</text>
</comment>
<dbReference type="PRINTS" id="PR00599">
    <property type="entry name" value="MAPEPTIDASE"/>
</dbReference>
<evidence type="ECO:0000313" key="9">
    <source>
        <dbReference type="EMBL" id="AYQ72638.1"/>
    </source>
</evidence>
<dbReference type="InterPro" id="IPR000994">
    <property type="entry name" value="Pept_M24"/>
</dbReference>
<keyword evidence="4 6" id="KW-0479">Metal-binding</keyword>
<feature type="binding site" evidence="6">
    <location>
        <position position="104"/>
    </location>
    <ligand>
        <name>a divalent metal cation</name>
        <dbReference type="ChEBI" id="CHEBI:60240"/>
        <label>1</label>
    </ligand>
</feature>
<accession>A0A3G3JWM7</accession>
<evidence type="ECO:0000256" key="3">
    <source>
        <dbReference type="ARBA" id="ARBA00022670"/>
    </source>
</evidence>
<dbReference type="InterPro" id="IPR002467">
    <property type="entry name" value="Pept_M24A_MAP1"/>
</dbReference>
<dbReference type="Pfam" id="PF00557">
    <property type="entry name" value="Peptidase_M24"/>
    <property type="match status" value="1"/>
</dbReference>
<evidence type="ECO:0000256" key="2">
    <source>
        <dbReference type="ARBA" id="ARBA00022438"/>
    </source>
</evidence>
<dbReference type="CDD" id="cd01086">
    <property type="entry name" value="MetAP1"/>
    <property type="match status" value="1"/>
</dbReference>
<sequence>MTVGSENDLIALRRIGKIVAMAREEMLKNARAGITTAELDEIGKRVLDRHGAKSAPNQVYGFPGTTCISLNQVAAHGIPGTAKLREGDVVNVDVSAELDGYYADTGATIVVPPSRSALKEKLCASSKRALLKAIGQAKAGTKVNQIGRIIEQEARSDGFHVIRNLSGHGIGKALHEAPDNILNFRDPRDNRLLTNGLVLAVETFLTTGAELVDEADDGWGLVCSDGSFVAQFEHTIVVTRGEPLILTAI</sequence>
<comment type="function">
    <text evidence="1 6">Removes the N-terminal methionine from nascent proteins. The N-terminal methionine is often cleaved when the second residue in the primary sequence is small and uncharged (Met-Ala-, Cys, Gly, Pro, Ser, Thr, or Val). Requires deformylation of the N(alpha)-formylated initiator methionine before it can be hydrolyzed.</text>
</comment>
<evidence type="ECO:0000256" key="4">
    <source>
        <dbReference type="ARBA" id="ARBA00022723"/>
    </source>
</evidence>
<evidence type="ECO:0000259" key="8">
    <source>
        <dbReference type="Pfam" id="PF00557"/>
    </source>
</evidence>
<protein>
    <recommendedName>
        <fullName evidence="6 7">Methionine aminopeptidase</fullName>
        <shortName evidence="6">MAP</shortName>
        <shortName evidence="6">MetAP</shortName>
        <ecNumber evidence="6 7">3.4.11.18</ecNumber>
    </recommendedName>
    <alternativeName>
        <fullName evidence="6">Peptidase M</fullName>
    </alternativeName>
</protein>
<organism evidence="9 10">
    <name type="scientific">Cohnella candidum</name>
    <dbReference type="NCBI Taxonomy" id="2674991"/>
    <lineage>
        <taxon>Bacteria</taxon>
        <taxon>Bacillati</taxon>
        <taxon>Bacillota</taxon>
        <taxon>Bacilli</taxon>
        <taxon>Bacillales</taxon>
        <taxon>Paenibacillaceae</taxon>
        <taxon>Cohnella</taxon>
    </lineage>
</organism>
<evidence type="ECO:0000256" key="6">
    <source>
        <dbReference type="HAMAP-Rule" id="MF_01974"/>
    </source>
</evidence>
<dbReference type="NCBIfam" id="TIGR00500">
    <property type="entry name" value="met_pdase_I"/>
    <property type="match status" value="1"/>
</dbReference>
<feature type="binding site" evidence="6">
    <location>
        <position position="104"/>
    </location>
    <ligand>
        <name>a divalent metal cation</name>
        <dbReference type="ChEBI" id="CHEBI:60240"/>
        <label>2</label>
        <note>catalytic</note>
    </ligand>
</feature>
<dbReference type="EC" id="3.4.11.18" evidence="6 7"/>
<proteinExistence type="inferred from homology"/>
<keyword evidence="10" id="KW-1185">Reference proteome</keyword>
<comment type="similarity">
    <text evidence="6">Belongs to the peptidase M24A family. Methionine aminopeptidase type 1 subfamily.</text>
</comment>
<evidence type="ECO:0000256" key="7">
    <source>
        <dbReference type="RuleBase" id="RU003653"/>
    </source>
</evidence>
<feature type="binding site" evidence="6">
    <location>
        <position position="233"/>
    </location>
    <ligand>
        <name>a divalent metal cation</name>
        <dbReference type="ChEBI" id="CHEBI:60240"/>
        <label>1</label>
    </ligand>
</feature>
<feature type="binding site" evidence="6">
    <location>
        <position position="175"/>
    </location>
    <ligand>
        <name>substrate</name>
    </ligand>
</feature>
<dbReference type="PANTHER" id="PTHR43330:SF13">
    <property type="entry name" value="METHIONINE AMINOPEPTIDASE 2"/>
    <property type="match status" value="1"/>
</dbReference>
<dbReference type="RefSeq" id="WP_123040719.1">
    <property type="nucleotide sequence ID" value="NZ_CP033433.1"/>
</dbReference>
<evidence type="ECO:0000313" key="10">
    <source>
        <dbReference type="Proteomes" id="UP000269097"/>
    </source>
</evidence>
<dbReference type="Gene3D" id="3.90.230.10">
    <property type="entry name" value="Creatinase/methionine aminopeptidase superfamily"/>
    <property type="match status" value="1"/>
</dbReference>
<reference evidence="9 10" key="1">
    <citation type="submission" date="2018-10" db="EMBL/GenBank/DDBJ databases">
        <title>Genome Sequence of Cohnella sp.</title>
        <authorList>
            <person name="Srinivasan S."/>
            <person name="Kim M.K."/>
        </authorList>
    </citation>
    <scope>NUCLEOTIDE SEQUENCE [LARGE SCALE GENOMIC DNA]</scope>
    <source>
        <strain evidence="9 10">18JY8-7</strain>
    </source>
</reference>
<gene>
    <name evidence="6 9" type="primary">map</name>
    <name evidence="9" type="ORF">EAV92_08710</name>
</gene>
<dbReference type="GO" id="GO:0046872">
    <property type="term" value="F:metal ion binding"/>
    <property type="evidence" value="ECO:0007669"/>
    <property type="project" value="UniProtKB-UniRule"/>
</dbReference>
<feature type="binding site" evidence="6">
    <location>
        <position position="168"/>
    </location>
    <ligand>
        <name>a divalent metal cation</name>
        <dbReference type="ChEBI" id="CHEBI:60240"/>
        <label>2</label>
        <note>catalytic</note>
    </ligand>
</feature>
<feature type="binding site" evidence="6">
    <location>
        <position position="93"/>
    </location>
    <ligand>
        <name>a divalent metal cation</name>
        <dbReference type="ChEBI" id="CHEBI:60240"/>
        <label>1</label>
    </ligand>
</feature>
<dbReference type="SUPFAM" id="SSF55920">
    <property type="entry name" value="Creatinase/aminopeptidase"/>
    <property type="match status" value="1"/>
</dbReference>
<feature type="binding site" evidence="6">
    <location>
        <position position="76"/>
    </location>
    <ligand>
        <name>substrate</name>
    </ligand>
</feature>
<dbReference type="InterPro" id="IPR036005">
    <property type="entry name" value="Creatinase/aminopeptidase-like"/>
</dbReference>
<comment type="cofactor">
    <cofactor evidence="6">
        <name>Co(2+)</name>
        <dbReference type="ChEBI" id="CHEBI:48828"/>
    </cofactor>
    <cofactor evidence="6">
        <name>Zn(2+)</name>
        <dbReference type="ChEBI" id="CHEBI:29105"/>
    </cofactor>
    <cofactor evidence="6">
        <name>Mn(2+)</name>
        <dbReference type="ChEBI" id="CHEBI:29035"/>
    </cofactor>
    <cofactor evidence="6">
        <name>Fe(2+)</name>
        <dbReference type="ChEBI" id="CHEBI:29033"/>
    </cofactor>
    <text evidence="6">Binds 2 divalent metal cations per subunit. Has a high-affinity and a low affinity metal-binding site. The true nature of the physiological cofactor is under debate. The enzyme is active with cobalt, zinc, manganese or divalent iron ions. Most likely, methionine aminopeptidases function as mononuclear Fe(2+)-metalloproteases under physiological conditions, and the catalytically relevant metal-binding site has been assigned to the histidine-containing high-affinity site.</text>
</comment>
<evidence type="ECO:0000256" key="1">
    <source>
        <dbReference type="ARBA" id="ARBA00002521"/>
    </source>
</evidence>
<dbReference type="GO" id="GO:0070006">
    <property type="term" value="F:metalloaminopeptidase activity"/>
    <property type="evidence" value="ECO:0007669"/>
    <property type="project" value="UniProtKB-UniRule"/>
</dbReference>
<feature type="binding site" evidence="6">
    <location>
        <position position="233"/>
    </location>
    <ligand>
        <name>a divalent metal cation</name>
        <dbReference type="ChEBI" id="CHEBI:60240"/>
        <label>2</label>
        <note>catalytic</note>
    </ligand>
</feature>
<dbReference type="AlphaFoldDB" id="A0A3G3JWM7"/>
<dbReference type="GO" id="GO:0006508">
    <property type="term" value="P:proteolysis"/>
    <property type="evidence" value="ECO:0007669"/>
    <property type="project" value="UniProtKB-KW"/>
</dbReference>
<dbReference type="PANTHER" id="PTHR43330">
    <property type="entry name" value="METHIONINE AMINOPEPTIDASE"/>
    <property type="match status" value="1"/>
</dbReference>
<comment type="catalytic activity">
    <reaction evidence="6 7">
        <text>Release of N-terminal amino acids, preferentially methionine, from peptides and arylamides.</text>
        <dbReference type="EC" id="3.4.11.18"/>
    </reaction>
</comment>
<dbReference type="Proteomes" id="UP000269097">
    <property type="component" value="Chromosome"/>
</dbReference>
<keyword evidence="5 6" id="KW-0378">Hydrolase</keyword>
<dbReference type="EMBL" id="CP033433">
    <property type="protein sequence ID" value="AYQ72638.1"/>
    <property type="molecule type" value="Genomic_DNA"/>
</dbReference>
<dbReference type="InterPro" id="IPR001714">
    <property type="entry name" value="Pept_M24_MAP"/>
</dbReference>
<feature type="domain" description="Peptidase M24" evidence="8">
    <location>
        <begin position="12"/>
        <end position="239"/>
    </location>
</feature>
<evidence type="ECO:0000256" key="5">
    <source>
        <dbReference type="ARBA" id="ARBA00022801"/>
    </source>
</evidence>
<name>A0A3G3JWM7_9BACL</name>
<dbReference type="KEGG" id="coh:EAV92_08710"/>
<keyword evidence="3 6" id="KW-0645">Protease</keyword>
<feature type="binding site" evidence="6">
    <location>
        <position position="202"/>
    </location>
    <ligand>
        <name>a divalent metal cation</name>
        <dbReference type="ChEBI" id="CHEBI:60240"/>
        <label>2</label>
        <note>catalytic</note>
    </ligand>
</feature>
<keyword evidence="2 6" id="KW-0031">Aminopeptidase</keyword>
<dbReference type="HAMAP" id="MF_01974">
    <property type="entry name" value="MetAP_1"/>
    <property type="match status" value="1"/>
</dbReference>